<organism evidence="2 3">
    <name type="scientific">Amborella trichopoda</name>
    <dbReference type="NCBI Taxonomy" id="13333"/>
    <lineage>
        <taxon>Eukaryota</taxon>
        <taxon>Viridiplantae</taxon>
        <taxon>Streptophyta</taxon>
        <taxon>Embryophyta</taxon>
        <taxon>Tracheophyta</taxon>
        <taxon>Spermatophyta</taxon>
        <taxon>Magnoliopsida</taxon>
        <taxon>Amborellales</taxon>
        <taxon>Amborellaceae</taxon>
        <taxon>Amborella</taxon>
    </lineage>
</organism>
<evidence type="ECO:0000313" key="2">
    <source>
        <dbReference type="EMBL" id="ERN00918.1"/>
    </source>
</evidence>
<dbReference type="Proteomes" id="UP000017836">
    <property type="component" value="Unassembled WGS sequence"/>
</dbReference>
<dbReference type="HOGENOM" id="CLU_1444468_0_0_1"/>
<feature type="non-terminal residue" evidence="2">
    <location>
        <position position="188"/>
    </location>
</feature>
<gene>
    <name evidence="2" type="ORF">AMTR_s02893p00002320</name>
</gene>
<reference evidence="3" key="1">
    <citation type="journal article" date="2013" name="Science">
        <title>The Amborella genome and the evolution of flowering plants.</title>
        <authorList>
            <consortium name="Amborella Genome Project"/>
        </authorList>
    </citation>
    <scope>NUCLEOTIDE SEQUENCE [LARGE SCALE GENOMIC DNA]</scope>
</reference>
<dbReference type="Gramene" id="ERN00918">
    <property type="protein sequence ID" value="ERN00918"/>
    <property type="gene ID" value="AMTR_s02893p00002320"/>
</dbReference>
<evidence type="ECO:0000313" key="3">
    <source>
        <dbReference type="Proteomes" id="UP000017836"/>
    </source>
</evidence>
<accession>U5CLD1</accession>
<dbReference type="EMBL" id="KI394794">
    <property type="protein sequence ID" value="ERN00918.1"/>
    <property type="molecule type" value="Genomic_DNA"/>
</dbReference>
<protein>
    <submittedName>
        <fullName evidence="2">Uncharacterized protein</fullName>
    </submittedName>
</protein>
<dbReference type="AlphaFoldDB" id="U5CLD1"/>
<evidence type="ECO:0000256" key="1">
    <source>
        <dbReference type="SAM" id="MobiDB-lite"/>
    </source>
</evidence>
<sequence>MSLYDEEEERMEDLAGSTHWEEDRTEGLDPFNYALWFLLCLEINARWGWIPFNSLHGPKVAVISAFSSLQTSIIKFSLEGPKERAGYRAAASVGKAANTAVQSPPGSRRLYCSPTTPFSRFRLLPFRSLAVVRNRLPNSKKRRHFSKIRARNESIKVFPPSFNDEGASQFPLLRTSNDRAGGEAEGAV</sequence>
<keyword evidence="3" id="KW-1185">Reference proteome</keyword>
<name>U5CLD1_AMBTC</name>
<proteinExistence type="predicted"/>
<feature type="region of interest" description="Disordered" evidence="1">
    <location>
        <begin position="160"/>
        <end position="188"/>
    </location>
</feature>